<proteinExistence type="inferred from homology"/>
<keyword evidence="3" id="KW-0862">Zinc</keyword>
<dbReference type="PROSITE" id="PS51891">
    <property type="entry name" value="CENP_V_GFA"/>
    <property type="match status" value="1"/>
</dbReference>
<protein>
    <submittedName>
        <fullName evidence="5">DUF636 domain-containing protein</fullName>
    </submittedName>
</protein>
<keyword evidence="6" id="KW-1185">Reference proteome</keyword>
<sequence length="248" mass="27956">MTTLGPLYLCASRQTYHGFHSQHLSTEASLHLLMLSAAVKQLNQVDMTGLESSRQPVTGSCHCGTVKYVIFITLPPVHNESNPPGKQDQRIYRCNCTMCHKAGFFHVRVANTTDDFLLLSPLNPLEELGDYLVNKKVLHWLYCKTCGVRCFTFMGTGELVHLDLAQLGVPGYLDTNIKTRVWRAKEGGGHPDYGTYLSVNGNTVDASATVFDMRSLVEQKCVQYYDYLAEDDQRQPVRYRQPHRAGCY</sequence>
<dbReference type="EMBL" id="AZHC01000010">
    <property type="protein sequence ID" value="OAA44152.1"/>
    <property type="molecule type" value="Genomic_DNA"/>
</dbReference>
<dbReference type="InterPro" id="IPR011057">
    <property type="entry name" value="Mss4-like_sf"/>
</dbReference>
<dbReference type="Proteomes" id="UP000243498">
    <property type="component" value="Unassembled WGS sequence"/>
</dbReference>
<comment type="similarity">
    <text evidence="1">Belongs to the Gfa family.</text>
</comment>
<dbReference type="STRING" id="1081105.A0A167EMD9"/>
<name>A0A167EMD9_METRR</name>
<organism evidence="5 6">
    <name type="scientific">Metarhizium rileyi (strain RCEF 4871)</name>
    <name type="common">Nomuraea rileyi</name>
    <dbReference type="NCBI Taxonomy" id="1649241"/>
    <lineage>
        <taxon>Eukaryota</taxon>
        <taxon>Fungi</taxon>
        <taxon>Dikarya</taxon>
        <taxon>Ascomycota</taxon>
        <taxon>Pezizomycotina</taxon>
        <taxon>Sordariomycetes</taxon>
        <taxon>Hypocreomycetidae</taxon>
        <taxon>Hypocreales</taxon>
        <taxon>Clavicipitaceae</taxon>
        <taxon>Metarhizium</taxon>
    </lineage>
</organism>
<evidence type="ECO:0000256" key="1">
    <source>
        <dbReference type="ARBA" id="ARBA00005495"/>
    </source>
</evidence>
<comment type="caution">
    <text evidence="5">The sequence shown here is derived from an EMBL/GenBank/DDBJ whole genome shotgun (WGS) entry which is preliminary data.</text>
</comment>
<gene>
    <name evidence="5" type="ORF">NOR_03880</name>
</gene>
<evidence type="ECO:0000256" key="3">
    <source>
        <dbReference type="ARBA" id="ARBA00022833"/>
    </source>
</evidence>
<dbReference type="Gene3D" id="2.170.150.70">
    <property type="match status" value="1"/>
</dbReference>
<dbReference type="OrthoDB" id="3930719at2759"/>
<dbReference type="InterPro" id="IPR006913">
    <property type="entry name" value="CENP-V/GFA"/>
</dbReference>
<dbReference type="PANTHER" id="PTHR28620:SF1">
    <property type="entry name" value="CENP-V_GFA DOMAIN-CONTAINING PROTEIN"/>
    <property type="match status" value="1"/>
</dbReference>
<evidence type="ECO:0000313" key="6">
    <source>
        <dbReference type="Proteomes" id="UP000243498"/>
    </source>
</evidence>
<reference evidence="5 6" key="1">
    <citation type="journal article" date="2016" name="Genome Biol. Evol.">
        <title>Divergent and convergent evolution of fungal pathogenicity.</title>
        <authorList>
            <person name="Shang Y."/>
            <person name="Xiao G."/>
            <person name="Zheng P."/>
            <person name="Cen K."/>
            <person name="Zhan S."/>
            <person name="Wang C."/>
        </authorList>
    </citation>
    <scope>NUCLEOTIDE SEQUENCE [LARGE SCALE GENOMIC DNA]</scope>
    <source>
        <strain evidence="5 6">RCEF 4871</strain>
    </source>
</reference>
<evidence type="ECO:0000256" key="2">
    <source>
        <dbReference type="ARBA" id="ARBA00022723"/>
    </source>
</evidence>
<dbReference type="AlphaFoldDB" id="A0A167EMD9"/>
<dbReference type="GO" id="GO:0046872">
    <property type="term" value="F:metal ion binding"/>
    <property type="evidence" value="ECO:0007669"/>
    <property type="project" value="UniProtKB-KW"/>
</dbReference>
<feature type="domain" description="CENP-V/GFA" evidence="4">
    <location>
        <begin position="57"/>
        <end position="193"/>
    </location>
</feature>
<keyword evidence="2" id="KW-0479">Metal-binding</keyword>
<evidence type="ECO:0000259" key="4">
    <source>
        <dbReference type="PROSITE" id="PS51891"/>
    </source>
</evidence>
<dbReference type="GO" id="GO:0016846">
    <property type="term" value="F:carbon-sulfur lyase activity"/>
    <property type="evidence" value="ECO:0007669"/>
    <property type="project" value="InterPro"/>
</dbReference>
<dbReference type="InterPro" id="IPR052355">
    <property type="entry name" value="CENP-V-like"/>
</dbReference>
<dbReference type="PANTHER" id="PTHR28620">
    <property type="entry name" value="CENTROMERE PROTEIN V"/>
    <property type="match status" value="1"/>
</dbReference>
<evidence type="ECO:0000313" key="5">
    <source>
        <dbReference type="EMBL" id="OAA44152.1"/>
    </source>
</evidence>
<dbReference type="SUPFAM" id="SSF51316">
    <property type="entry name" value="Mss4-like"/>
    <property type="match status" value="1"/>
</dbReference>
<accession>A0A167EMD9</accession>